<dbReference type="KEGG" id="sapo:SAPIO_CDS10877"/>
<feature type="region of interest" description="Disordered" evidence="1">
    <location>
        <begin position="117"/>
        <end position="157"/>
    </location>
</feature>
<protein>
    <submittedName>
        <fullName evidence="2">Uncharacterized protein</fullName>
    </submittedName>
</protein>
<feature type="region of interest" description="Disordered" evidence="1">
    <location>
        <begin position="1"/>
        <end position="104"/>
    </location>
</feature>
<evidence type="ECO:0000313" key="2">
    <source>
        <dbReference type="EMBL" id="KEZ38832.1"/>
    </source>
</evidence>
<feature type="compositionally biased region" description="Polar residues" evidence="1">
    <location>
        <begin position="244"/>
        <end position="255"/>
    </location>
</feature>
<proteinExistence type="predicted"/>
<organism evidence="2 3">
    <name type="scientific">Pseudallescheria apiosperma</name>
    <name type="common">Scedosporium apiospermum</name>
    <dbReference type="NCBI Taxonomy" id="563466"/>
    <lineage>
        <taxon>Eukaryota</taxon>
        <taxon>Fungi</taxon>
        <taxon>Dikarya</taxon>
        <taxon>Ascomycota</taxon>
        <taxon>Pezizomycotina</taxon>
        <taxon>Sordariomycetes</taxon>
        <taxon>Hypocreomycetidae</taxon>
        <taxon>Microascales</taxon>
        <taxon>Microascaceae</taxon>
        <taxon>Scedosporium</taxon>
    </lineage>
</organism>
<name>A0A084FUS0_PSEDA</name>
<feature type="region of interest" description="Disordered" evidence="1">
    <location>
        <begin position="194"/>
        <end position="298"/>
    </location>
</feature>
<gene>
    <name evidence="2" type="ORF">SAPIO_CDS10877</name>
</gene>
<dbReference type="RefSeq" id="XP_016638631.1">
    <property type="nucleotide sequence ID" value="XM_016784413.1"/>
</dbReference>
<feature type="compositionally biased region" description="Low complexity" evidence="1">
    <location>
        <begin position="117"/>
        <end position="137"/>
    </location>
</feature>
<feature type="region of interest" description="Disordered" evidence="1">
    <location>
        <begin position="511"/>
        <end position="550"/>
    </location>
</feature>
<sequence length="550" mass="61909">MPNPNPTEGGSKGAKDSHHHKDQRPSAPVSHSSSSSSKNSQNLKQENQYPQNQSQHPQHQHQQQNFPPVYTFYPPNQFYPLQQFQNSPPFYPSYNPHQPQQLPHFQPLWHNLNEQYQLQQQQHQHQNHSNQSPSSQNTASIPYGNRSPSTNRGLLQTSSQDLIPPSEKAVPEPAIHHAAPTSQNRAETEGMIEGSAIDNGNREVSTSQKATCEKAAPKPVSHGASREGNSTEGNEDNVLDSAHSADSSNATVTDTEAQKEQDRNALAQPENNTRTRPSTPSRQRSRSRSGRGTKAFEKTKLEHWDITVRQRAHAAALKAYEGCDQDLELHQIQAHIDYMCDKGSLDYTSHATLRKIRTRCIKAMEAKNRGLPWADKLPKREEVMAAKFCHEKESLPPSYVNMLADLDSEDLCENPTPAIDAQNREPEDEAPATVNIRDAMKRFGDNLVQISTRVRAVETGIRVGEPNMPHLIAEQNNIKAQLKAYQDWSNGVETRLSELEQENRKILRLLSAQRTDQENAEKGKNAEQEKTAQYEEDAEYEEDLGNIYDA</sequence>
<feature type="compositionally biased region" description="Low complexity" evidence="1">
    <location>
        <begin position="26"/>
        <end position="40"/>
    </location>
</feature>
<comment type="caution">
    <text evidence="2">The sequence shown here is derived from an EMBL/GenBank/DDBJ whole genome shotgun (WGS) entry which is preliminary data.</text>
</comment>
<keyword evidence="3" id="KW-1185">Reference proteome</keyword>
<accession>A0A084FUS0</accession>
<dbReference type="AlphaFoldDB" id="A0A084FUS0"/>
<feature type="compositionally biased region" description="Low complexity" evidence="1">
    <location>
        <begin position="47"/>
        <end position="68"/>
    </location>
</feature>
<dbReference type="HOGENOM" id="CLU_495360_0_0_1"/>
<dbReference type="EMBL" id="JOWA01000176">
    <property type="protein sequence ID" value="KEZ38832.1"/>
    <property type="molecule type" value="Genomic_DNA"/>
</dbReference>
<reference evidence="2 3" key="1">
    <citation type="journal article" date="2014" name="Genome Announc.">
        <title>Draft genome sequence of the pathogenic fungus Scedosporium apiospermum.</title>
        <authorList>
            <person name="Vandeputte P."/>
            <person name="Ghamrawi S."/>
            <person name="Rechenmann M."/>
            <person name="Iltis A."/>
            <person name="Giraud S."/>
            <person name="Fleury M."/>
            <person name="Thornton C."/>
            <person name="Delhaes L."/>
            <person name="Meyer W."/>
            <person name="Papon N."/>
            <person name="Bouchara J.P."/>
        </authorList>
    </citation>
    <scope>NUCLEOTIDE SEQUENCE [LARGE SCALE GENOMIC DNA]</scope>
    <source>
        <strain evidence="2 3">IHEM 14462</strain>
    </source>
</reference>
<feature type="compositionally biased region" description="Polar residues" evidence="1">
    <location>
        <begin position="146"/>
        <end position="157"/>
    </location>
</feature>
<feature type="compositionally biased region" description="Acidic residues" evidence="1">
    <location>
        <begin position="534"/>
        <end position="544"/>
    </location>
</feature>
<dbReference type="VEuPathDB" id="FungiDB:SAPIO_CDS10877"/>
<evidence type="ECO:0000256" key="1">
    <source>
        <dbReference type="SAM" id="MobiDB-lite"/>
    </source>
</evidence>
<feature type="compositionally biased region" description="Polar residues" evidence="1">
    <location>
        <begin position="79"/>
        <end position="88"/>
    </location>
</feature>
<dbReference type="Proteomes" id="UP000028545">
    <property type="component" value="Unassembled WGS sequence"/>
</dbReference>
<dbReference type="GeneID" id="27720117"/>
<evidence type="ECO:0000313" key="3">
    <source>
        <dbReference type="Proteomes" id="UP000028545"/>
    </source>
</evidence>
<feature type="compositionally biased region" description="Basic and acidic residues" evidence="1">
    <location>
        <begin position="515"/>
        <end position="533"/>
    </location>
</feature>